<name>A0A6J7G3S8_9ZZZZ</name>
<dbReference type="AlphaFoldDB" id="A0A6J7G3S8"/>
<sequence>MAISTATTPLWEYRDIAFPLGTSREQVRQLLTRIAGTERWELQVAVEYPDGRQRARLRRKVYRVTRMS</sequence>
<accession>A0A6J7G3S8</accession>
<gene>
    <name evidence="1" type="ORF">UFOPK3495_00971</name>
</gene>
<dbReference type="Pfam" id="PF18963">
    <property type="entry name" value="DUF5703"/>
    <property type="match status" value="1"/>
</dbReference>
<reference evidence="1" key="1">
    <citation type="submission" date="2020-05" db="EMBL/GenBank/DDBJ databases">
        <authorList>
            <person name="Chiriac C."/>
            <person name="Salcher M."/>
            <person name="Ghai R."/>
            <person name="Kavagutti S V."/>
        </authorList>
    </citation>
    <scope>NUCLEOTIDE SEQUENCE</scope>
</reference>
<dbReference type="EMBL" id="CAFBMC010000049">
    <property type="protein sequence ID" value="CAB4901344.1"/>
    <property type="molecule type" value="Genomic_DNA"/>
</dbReference>
<proteinExistence type="predicted"/>
<dbReference type="InterPro" id="IPR043758">
    <property type="entry name" value="DUF5703"/>
</dbReference>
<protein>
    <submittedName>
        <fullName evidence="1">Unannotated protein</fullName>
    </submittedName>
</protein>
<organism evidence="1">
    <name type="scientific">freshwater metagenome</name>
    <dbReference type="NCBI Taxonomy" id="449393"/>
    <lineage>
        <taxon>unclassified sequences</taxon>
        <taxon>metagenomes</taxon>
        <taxon>ecological metagenomes</taxon>
    </lineage>
</organism>
<evidence type="ECO:0000313" key="1">
    <source>
        <dbReference type="EMBL" id="CAB4901344.1"/>
    </source>
</evidence>